<dbReference type="FunFam" id="1.10.10.2360:FF:000001">
    <property type="entry name" value="Nuclear pore complex protein Nup98-Nup96"/>
    <property type="match status" value="3"/>
</dbReference>
<feature type="compositionally biased region" description="Polar residues" evidence="9">
    <location>
        <begin position="559"/>
        <end position="588"/>
    </location>
</feature>
<keyword evidence="3" id="KW-0813">Transport</keyword>
<feature type="region of interest" description="Disordered" evidence="9">
    <location>
        <begin position="825"/>
        <end position="862"/>
    </location>
</feature>
<feature type="compositionally biased region" description="Polar residues" evidence="9">
    <location>
        <begin position="207"/>
        <end position="261"/>
    </location>
</feature>
<gene>
    <name evidence="10" type="ORF">ORAREDHAP_LOCUS32749</name>
</gene>
<comment type="subcellular location">
    <subcellularLocation>
        <location evidence="1">Nucleus</location>
        <location evidence="1">Nuclear pore complex</location>
    </subcellularLocation>
</comment>
<dbReference type="GO" id="GO:0034398">
    <property type="term" value="P:telomere tethering at nuclear periphery"/>
    <property type="evidence" value="ECO:0007669"/>
    <property type="project" value="TreeGrafter"/>
</dbReference>
<name>A0A6J5XFC0_PRUAR</name>
<feature type="compositionally biased region" description="Low complexity" evidence="9">
    <location>
        <begin position="513"/>
        <end position="526"/>
    </location>
</feature>
<feature type="compositionally biased region" description="Polar residues" evidence="9">
    <location>
        <begin position="496"/>
        <end position="512"/>
    </location>
</feature>
<dbReference type="EMBL" id="CAEKKB010000005">
    <property type="protein sequence ID" value="CAB4310762.1"/>
    <property type="molecule type" value="Genomic_DNA"/>
</dbReference>
<keyword evidence="4" id="KW-0509">mRNA transport</keyword>
<dbReference type="GO" id="GO:0008139">
    <property type="term" value="F:nuclear localization sequence binding"/>
    <property type="evidence" value="ECO:0007669"/>
    <property type="project" value="TreeGrafter"/>
</dbReference>
<evidence type="ECO:0000256" key="4">
    <source>
        <dbReference type="ARBA" id="ARBA00022816"/>
    </source>
</evidence>
<comment type="similarity">
    <text evidence="2">Belongs to the nucleoporin GLFG family.</text>
</comment>
<accession>A0A6J5XFC0</accession>
<keyword evidence="6" id="KW-0811">Translocation</keyword>
<evidence type="ECO:0000256" key="2">
    <source>
        <dbReference type="ARBA" id="ARBA00008926"/>
    </source>
</evidence>
<evidence type="ECO:0000256" key="9">
    <source>
        <dbReference type="SAM" id="MobiDB-lite"/>
    </source>
</evidence>
<dbReference type="GO" id="GO:0017056">
    <property type="term" value="F:structural constituent of nuclear pore"/>
    <property type="evidence" value="ECO:0007669"/>
    <property type="project" value="TreeGrafter"/>
</dbReference>
<feature type="compositionally biased region" description="Gly residues" evidence="9">
    <location>
        <begin position="482"/>
        <end position="494"/>
    </location>
</feature>
<evidence type="ECO:0000313" key="11">
    <source>
        <dbReference type="Proteomes" id="UP000507245"/>
    </source>
</evidence>
<keyword evidence="7" id="KW-0906">Nuclear pore complex</keyword>
<reference evidence="11" key="1">
    <citation type="journal article" date="2020" name="Genome Biol.">
        <title>Gamete binning: chromosome-level and haplotype-resolved genome assembly enabled by high-throughput single-cell sequencing of gamete genomes.</title>
        <authorList>
            <person name="Campoy J.A."/>
            <person name="Sun H."/>
            <person name="Goel M."/>
            <person name="Jiao W.-B."/>
            <person name="Folz-Donahue K."/>
            <person name="Wang N."/>
            <person name="Rubio M."/>
            <person name="Liu C."/>
            <person name="Kukat C."/>
            <person name="Ruiz D."/>
            <person name="Huettel B."/>
            <person name="Schneeberger K."/>
        </authorList>
    </citation>
    <scope>NUCLEOTIDE SEQUENCE [LARGE SCALE GENOMIC DNA]</scope>
    <source>
        <strain evidence="11">cv. Rojo Pasion</strain>
    </source>
</reference>
<sequence length="983" mass="100114">MTLAREIGMLQDKPSFHYATSSLSSLPLSFHFITFDAQFLLRNLTSTFGLLHRFSSLSGVSVLGALLFLQLPTTFFPSASTLRPSVYIFLYVATKEHKGLVCCLYSLKNLCDCPFASQPVFGQTSNTSNNPFVPKPFGSTTPFGAQTGSSIFGGTSTGVFGAAQSYSPFGNTTPAFGAASSPGFNSSPSPFGGSSGFGQKPVFGAFGSNTTQPSPFGSTTQPSQPAFGSGIFGSTTPFGGSSQPAFGATSTPPAFGTTSSPAFGATTNPVFGATSTPAFGATNTPAFGATSTPAFGATSTHSAFGATSSPAFGSTTSPTFGSTGSAFGVSNSSVFGSTGAFGASSTPAFGSSGSTFSTSRNPGFGASSAPGFGSSSTPSFTFTSAPAFGLSNSTFGSASSPFGAQSSPFGAQPTTLGSNAFRHSAFEGQQCGGSRVAAYAETPEPDGSWWATAAKLESMSAMPVYKDKSHEELRWEDYQLGDKGGPAPAGGSGFGMSTSQPNPLNTAPSFPQASTSPFNSATSSSFGTSSTPFSSSSFGSSSTPSFSFSSAPAFGQSNSTFGSASSPFGAQSSPFGTQPTTLGNNAFRQSAFGGQQRGGSRVAAYADTPEPDGGLGCTAVKLESISAMPVYKDKNHEELRWEDYQLGDKGGPAPAGESGFGMSTSQPNPLNTAPSFPQASTSPFNSATSSSLFATKIPFFSSTGFGTSSTPFSSSSFGSSSTPSFSFSSAPAFGQSNSTFGSASSPFGAQSSPFGTQPTTLVNNAFRQSAFGGQQRQVSRVAAYANTPEPDGGLGCTAAKLESISAMPVYKDKSHEELRWEDYQLGDKGGPAPAGGSGFGMSTSQPNPLNAAPSFPQASTSPFNTATSSSLFATKTPSFSSTGFGTSSTPFSSSSFWFSASSVIFTPSSSHSSPSLFSSSTPSTFSALAQTSNSTFSTELFNSTAPVAQTGFTFRLSTTSVGSGYGFCISSTLASTERRRRRR</sequence>
<dbReference type="Gene3D" id="1.10.10.2360">
    <property type="match status" value="3"/>
</dbReference>
<proteinExistence type="inferred from homology"/>
<feature type="region of interest" description="Disordered" evidence="9">
    <location>
        <begin position="479"/>
        <end position="526"/>
    </location>
</feature>
<dbReference type="PANTHER" id="PTHR23198:SF6">
    <property type="entry name" value="NUCLEAR PORE COMPLEX PROTEIN NUP98-NUP96"/>
    <property type="match status" value="1"/>
</dbReference>
<protein>
    <recommendedName>
        <fullName evidence="12">Nuclear pore complex protein NUP98A</fullName>
    </recommendedName>
</protein>
<evidence type="ECO:0000256" key="5">
    <source>
        <dbReference type="ARBA" id="ARBA00022927"/>
    </source>
</evidence>
<keyword evidence="8" id="KW-0539">Nucleus</keyword>
<feature type="compositionally biased region" description="Gly residues" evidence="9">
    <location>
        <begin position="827"/>
        <end position="839"/>
    </location>
</feature>
<dbReference type="PANTHER" id="PTHR23198">
    <property type="entry name" value="NUCLEOPORIN"/>
    <property type="match status" value="1"/>
</dbReference>
<dbReference type="InterPro" id="IPR037665">
    <property type="entry name" value="Nucleoporin_S59-like"/>
</dbReference>
<dbReference type="GO" id="GO:0000973">
    <property type="term" value="P:post-transcriptional tethering of RNA polymerase II gene DNA at nuclear periphery"/>
    <property type="evidence" value="ECO:0007669"/>
    <property type="project" value="TreeGrafter"/>
</dbReference>
<evidence type="ECO:0000256" key="7">
    <source>
        <dbReference type="ARBA" id="ARBA00023132"/>
    </source>
</evidence>
<evidence type="ECO:0000313" key="10">
    <source>
        <dbReference type="EMBL" id="CAB4310762.1"/>
    </source>
</evidence>
<dbReference type="GO" id="GO:0003723">
    <property type="term" value="F:RNA binding"/>
    <property type="evidence" value="ECO:0007669"/>
    <property type="project" value="TreeGrafter"/>
</dbReference>
<feature type="region of interest" description="Disordered" evidence="9">
    <location>
        <begin position="205"/>
        <end position="261"/>
    </location>
</feature>
<feature type="region of interest" description="Disordered" evidence="9">
    <location>
        <begin position="646"/>
        <end position="681"/>
    </location>
</feature>
<feature type="compositionally biased region" description="Polar residues" evidence="9">
    <location>
        <begin position="661"/>
        <end position="678"/>
    </location>
</feature>
<dbReference type="GO" id="GO:0044614">
    <property type="term" value="C:nuclear pore cytoplasmic filaments"/>
    <property type="evidence" value="ECO:0007669"/>
    <property type="project" value="TreeGrafter"/>
</dbReference>
<evidence type="ECO:0000256" key="6">
    <source>
        <dbReference type="ARBA" id="ARBA00023010"/>
    </source>
</evidence>
<keyword evidence="5" id="KW-0653">Protein transport</keyword>
<dbReference type="GO" id="GO:0006606">
    <property type="term" value="P:protein import into nucleus"/>
    <property type="evidence" value="ECO:0007669"/>
    <property type="project" value="TreeGrafter"/>
</dbReference>
<keyword evidence="11" id="KW-1185">Reference proteome</keyword>
<dbReference type="GO" id="GO:0006405">
    <property type="term" value="P:RNA export from nucleus"/>
    <property type="evidence" value="ECO:0007669"/>
    <property type="project" value="TreeGrafter"/>
</dbReference>
<organism evidence="10 11">
    <name type="scientific">Prunus armeniaca</name>
    <name type="common">Apricot</name>
    <name type="synonym">Armeniaca vulgaris</name>
    <dbReference type="NCBI Taxonomy" id="36596"/>
    <lineage>
        <taxon>Eukaryota</taxon>
        <taxon>Viridiplantae</taxon>
        <taxon>Streptophyta</taxon>
        <taxon>Embryophyta</taxon>
        <taxon>Tracheophyta</taxon>
        <taxon>Spermatophyta</taxon>
        <taxon>Magnoliopsida</taxon>
        <taxon>eudicotyledons</taxon>
        <taxon>Gunneridae</taxon>
        <taxon>Pentapetalae</taxon>
        <taxon>rosids</taxon>
        <taxon>fabids</taxon>
        <taxon>Rosales</taxon>
        <taxon>Rosaceae</taxon>
        <taxon>Amygdaloideae</taxon>
        <taxon>Amygdaleae</taxon>
        <taxon>Prunus</taxon>
    </lineage>
</organism>
<evidence type="ECO:0000256" key="8">
    <source>
        <dbReference type="ARBA" id="ARBA00023242"/>
    </source>
</evidence>
<feature type="region of interest" description="Disordered" evidence="9">
    <location>
        <begin position="559"/>
        <end position="608"/>
    </location>
</feature>
<feature type="region of interest" description="Disordered" evidence="9">
    <location>
        <begin position="738"/>
        <end position="760"/>
    </location>
</feature>
<evidence type="ECO:0000256" key="3">
    <source>
        <dbReference type="ARBA" id="ARBA00022448"/>
    </source>
</evidence>
<evidence type="ECO:0000256" key="1">
    <source>
        <dbReference type="ARBA" id="ARBA00004567"/>
    </source>
</evidence>
<dbReference type="GO" id="GO:0051028">
    <property type="term" value="P:mRNA transport"/>
    <property type="evidence" value="ECO:0007669"/>
    <property type="project" value="UniProtKB-KW"/>
</dbReference>
<evidence type="ECO:0008006" key="12">
    <source>
        <dbReference type="Google" id="ProtNLM"/>
    </source>
</evidence>
<dbReference type="AlphaFoldDB" id="A0A6J5XFC0"/>
<dbReference type="OrthoDB" id="1166009at2759"/>
<dbReference type="Proteomes" id="UP000507245">
    <property type="component" value="Unassembled WGS sequence"/>
</dbReference>